<dbReference type="EMBL" id="JALNMJ010000040">
    <property type="protein sequence ID" value="MCK7616055.1"/>
    <property type="molecule type" value="Genomic_DNA"/>
</dbReference>
<dbReference type="CDD" id="cd00519">
    <property type="entry name" value="Lipase_3"/>
    <property type="match status" value="1"/>
</dbReference>
<dbReference type="Proteomes" id="UP001431221">
    <property type="component" value="Unassembled WGS sequence"/>
</dbReference>
<proteinExistence type="predicted"/>
<dbReference type="InterPro" id="IPR051218">
    <property type="entry name" value="Sec_MonoDiacylglyc_Lipase"/>
</dbReference>
<dbReference type="Gene3D" id="3.40.50.1820">
    <property type="entry name" value="alpha/beta hydrolase"/>
    <property type="match status" value="1"/>
</dbReference>
<evidence type="ECO:0000256" key="1">
    <source>
        <dbReference type="SAM" id="Phobius"/>
    </source>
</evidence>
<dbReference type="RefSeq" id="WP_248160010.1">
    <property type="nucleotide sequence ID" value="NZ_JALNMJ010000040.1"/>
</dbReference>
<dbReference type="SUPFAM" id="SSF53474">
    <property type="entry name" value="alpha/beta-Hydrolases"/>
    <property type="match status" value="1"/>
</dbReference>
<feature type="transmembrane region" description="Helical" evidence="1">
    <location>
        <begin position="363"/>
        <end position="384"/>
    </location>
</feature>
<dbReference type="InterPro" id="IPR002921">
    <property type="entry name" value="Fungal_lipase-type"/>
</dbReference>
<keyword evidence="1" id="KW-0472">Membrane</keyword>
<dbReference type="PANTHER" id="PTHR45856:SF24">
    <property type="entry name" value="FUNGAL LIPASE-LIKE DOMAIN-CONTAINING PROTEIN"/>
    <property type="match status" value="1"/>
</dbReference>
<accession>A0ABT0H2Z3</accession>
<dbReference type="PANTHER" id="PTHR45856">
    <property type="entry name" value="ALPHA/BETA-HYDROLASES SUPERFAMILY PROTEIN"/>
    <property type="match status" value="1"/>
</dbReference>
<sequence>MSLALSPAQTVQLAQSAYVMRLDTDLLTAVQASGPGGEQFDIASGTRFTGVSGLNIPGGSSRTGFGFVAHGKAGTPRHGETLICVRGTEITSGHDLMTDAHMSAARSPLGLPVHEGFRNVAVSILGQVQTALRGRNPGTLHIVGHSLGGAAATILAEALIGTSSIKLYTYGAPRAGLDSHAQVVTAGLGAHNVFRVYHDTDVVPMLPIFPFCHIPVGEVAYLLRGPGALVSKDAHFLVSYRKSVGLSDWSGLPVIAHRRFSLDTVDDLLFQAQTAAVGPTMHSIVVLRLIEKILGMLLDAAGVIVGLTFFGGATVLDKMAAALTNMAASSLAAAERVVEFVNVVMRFLGKHLLEKGAKLTVAFLRWLLSMLVSVIGGLATQAIASLR</sequence>
<keyword evidence="1" id="KW-1133">Transmembrane helix</keyword>
<dbReference type="InterPro" id="IPR029058">
    <property type="entry name" value="AB_hydrolase_fold"/>
</dbReference>
<dbReference type="Pfam" id="PF01764">
    <property type="entry name" value="Lipase_3"/>
    <property type="match status" value="1"/>
</dbReference>
<gene>
    <name evidence="3" type="ORF">M0H32_28210</name>
</gene>
<evidence type="ECO:0000313" key="4">
    <source>
        <dbReference type="Proteomes" id="UP001431221"/>
    </source>
</evidence>
<evidence type="ECO:0000259" key="2">
    <source>
        <dbReference type="Pfam" id="PF01764"/>
    </source>
</evidence>
<name>A0ABT0H2Z3_9HYPH</name>
<protein>
    <submittedName>
        <fullName evidence="3">Lipase family protein</fullName>
    </submittedName>
</protein>
<feature type="domain" description="Fungal lipase-type" evidence="2">
    <location>
        <begin position="83"/>
        <end position="208"/>
    </location>
</feature>
<keyword evidence="4" id="KW-1185">Reference proteome</keyword>
<organism evidence="3 4">
    <name type="scientific">Roseibium sediminicola</name>
    <dbReference type="NCBI Taxonomy" id="2933272"/>
    <lineage>
        <taxon>Bacteria</taxon>
        <taxon>Pseudomonadati</taxon>
        <taxon>Pseudomonadota</taxon>
        <taxon>Alphaproteobacteria</taxon>
        <taxon>Hyphomicrobiales</taxon>
        <taxon>Stappiaceae</taxon>
        <taxon>Roseibium</taxon>
    </lineage>
</organism>
<comment type="caution">
    <text evidence="3">The sequence shown here is derived from an EMBL/GenBank/DDBJ whole genome shotgun (WGS) entry which is preliminary data.</text>
</comment>
<evidence type="ECO:0000313" key="3">
    <source>
        <dbReference type="EMBL" id="MCK7616055.1"/>
    </source>
</evidence>
<reference evidence="3" key="1">
    <citation type="submission" date="2022-04" db="EMBL/GenBank/DDBJ databases">
        <title>Roseibium sp. CAU 1639 isolated from mud.</title>
        <authorList>
            <person name="Kim W."/>
        </authorList>
    </citation>
    <scope>NUCLEOTIDE SEQUENCE</scope>
    <source>
        <strain evidence="3">CAU 1639</strain>
    </source>
</reference>
<keyword evidence="1" id="KW-0812">Transmembrane</keyword>
<feature type="transmembrane region" description="Helical" evidence="1">
    <location>
        <begin position="293"/>
        <end position="316"/>
    </location>
</feature>